<dbReference type="EMBL" id="JAERRF010000018">
    <property type="protein sequence ID" value="MBL1100272.1"/>
    <property type="molecule type" value="Genomic_DNA"/>
</dbReference>
<feature type="region of interest" description="Disordered" evidence="1">
    <location>
        <begin position="1"/>
        <end position="20"/>
    </location>
</feature>
<reference evidence="2 3" key="1">
    <citation type="submission" date="2021-01" db="EMBL/GenBank/DDBJ databases">
        <title>WGS of actinomycetes isolated from Thailand.</title>
        <authorList>
            <person name="Thawai C."/>
        </authorList>
    </citation>
    <scope>NUCLEOTIDE SEQUENCE [LARGE SCALE GENOMIC DNA]</scope>
    <source>
        <strain evidence="2 3">CA1R205</strain>
    </source>
</reference>
<evidence type="ECO:0000313" key="2">
    <source>
        <dbReference type="EMBL" id="MBL1100272.1"/>
    </source>
</evidence>
<keyword evidence="3" id="KW-1185">Reference proteome</keyword>
<dbReference type="Proteomes" id="UP000634229">
    <property type="component" value="Unassembled WGS sequence"/>
</dbReference>
<comment type="caution">
    <text evidence="2">The sequence shown here is derived from an EMBL/GenBank/DDBJ whole genome shotgun (WGS) entry which is preliminary data.</text>
</comment>
<protein>
    <submittedName>
        <fullName evidence="2">Uncharacterized protein</fullName>
    </submittedName>
</protein>
<evidence type="ECO:0000256" key="1">
    <source>
        <dbReference type="SAM" id="MobiDB-lite"/>
    </source>
</evidence>
<accession>A0ABS1NJI3</accession>
<organism evidence="2 3">
    <name type="scientific">Streptomyces coffeae</name>
    <dbReference type="NCBI Taxonomy" id="621382"/>
    <lineage>
        <taxon>Bacteria</taxon>
        <taxon>Bacillati</taxon>
        <taxon>Actinomycetota</taxon>
        <taxon>Actinomycetes</taxon>
        <taxon>Kitasatosporales</taxon>
        <taxon>Streptomycetaceae</taxon>
        <taxon>Streptomyces</taxon>
    </lineage>
</organism>
<proteinExistence type="predicted"/>
<evidence type="ECO:0000313" key="3">
    <source>
        <dbReference type="Proteomes" id="UP000634229"/>
    </source>
</evidence>
<sequence length="48" mass="5381">MPGGQKPPKGYTRYPSGKVPEHVGDTWDTYGDTHTVDENGEIIKIHDR</sequence>
<name>A0ABS1NJI3_9ACTN</name>
<gene>
    <name evidence="2" type="ORF">JK363_27080</name>
</gene>